<dbReference type="EMBL" id="JACARV010000039">
    <property type="protein sequence ID" value="NWC81545.1"/>
    <property type="molecule type" value="Genomic_DNA"/>
</dbReference>
<dbReference type="SUPFAM" id="SSF46689">
    <property type="entry name" value="Homeodomain-like"/>
    <property type="match status" value="1"/>
</dbReference>
<evidence type="ECO:0000259" key="5">
    <source>
        <dbReference type="PROSITE" id="PS50977"/>
    </source>
</evidence>
<dbReference type="GO" id="GO:0000976">
    <property type="term" value="F:transcription cis-regulatory region binding"/>
    <property type="evidence" value="ECO:0007669"/>
    <property type="project" value="TreeGrafter"/>
</dbReference>
<dbReference type="InterPro" id="IPR001647">
    <property type="entry name" value="HTH_TetR"/>
</dbReference>
<dbReference type="InterPro" id="IPR050109">
    <property type="entry name" value="HTH-type_TetR-like_transc_reg"/>
</dbReference>
<feature type="domain" description="HTH tetR-type" evidence="5">
    <location>
        <begin position="7"/>
        <end position="67"/>
    </location>
</feature>
<evidence type="ECO:0000256" key="1">
    <source>
        <dbReference type="ARBA" id="ARBA00023015"/>
    </source>
</evidence>
<evidence type="ECO:0000256" key="2">
    <source>
        <dbReference type="ARBA" id="ARBA00023125"/>
    </source>
</evidence>
<feature type="DNA-binding region" description="H-T-H motif" evidence="4">
    <location>
        <begin position="30"/>
        <end position="49"/>
    </location>
</feature>
<evidence type="ECO:0000313" key="7">
    <source>
        <dbReference type="Proteomes" id="UP000542695"/>
    </source>
</evidence>
<gene>
    <name evidence="6" type="ORF">HX798_14780</name>
</gene>
<dbReference type="AlphaFoldDB" id="A0A7Y8D1T1"/>
<dbReference type="Pfam" id="PF17932">
    <property type="entry name" value="TetR_C_24"/>
    <property type="match status" value="1"/>
</dbReference>
<evidence type="ECO:0000256" key="3">
    <source>
        <dbReference type="ARBA" id="ARBA00023163"/>
    </source>
</evidence>
<dbReference type="GO" id="GO:0003700">
    <property type="term" value="F:DNA-binding transcription factor activity"/>
    <property type="evidence" value="ECO:0007669"/>
    <property type="project" value="TreeGrafter"/>
</dbReference>
<dbReference type="InterPro" id="IPR009057">
    <property type="entry name" value="Homeodomain-like_sf"/>
</dbReference>
<dbReference type="RefSeq" id="WP_177010623.1">
    <property type="nucleotide sequence ID" value="NZ_JACARV010000039.1"/>
</dbReference>
<dbReference type="InterPro" id="IPR036271">
    <property type="entry name" value="Tet_transcr_reg_TetR-rel_C_sf"/>
</dbReference>
<protein>
    <submittedName>
        <fullName evidence="6">TetR/AcrR family transcriptional regulator</fullName>
    </submittedName>
</protein>
<keyword evidence="1" id="KW-0805">Transcription regulation</keyword>
<evidence type="ECO:0000313" key="6">
    <source>
        <dbReference type="EMBL" id="NWC81545.1"/>
    </source>
</evidence>
<dbReference type="PANTHER" id="PTHR30055">
    <property type="entry name" value="HTH-TYPE TRANSCRIPTIONAL REGULATOR RUTR"/>
    <property type="match status" value="1"/>
</dbReference>
<dbReference type="Gene3D" id="1.10.357.10">
    <property type="entry name" value="Tetracycline Repressor, domain 2"/>
    <property type="match status" value="1"/>
</dbReference>
<dbReference type="PROSITE" id="PS50977">
    <property type="entry name" value="HTH_TETR_2"/>
    <property type="match status" value="1"/>
</dbReference>
<dbReference type="SUPFAM" id="SSF48498">
    <property type="entry name" value="Tetracyclin repressor-like, C-terminal domain"/>
    <property type="match status" value="1"/>
</dbReference>
<comment type="caution">
    <text evidence="6">The sequence shown here is derived from an EMBL/GenBank/DDBJ whole genome shotgun (WGS) entry which is preliminary data.</text>
</comment>
<dbReference type="Proteomes" id="UP000542695">
    <property type="component" value="Unassembled WGS sequence"/>
</dbReference>
<name>A0A7Y8D1T1_PSEPU</name>
<accession>A0A7Y8D1T1</accession>
<dbReference type="Pfam" id="PF00440">
    <property type="entry name" value="TetR_N"/>
    <property type="match status" value="1"/>
</dbReference>
<keyword evidence="2 4" id="KW-0238">DNA-binding</keyword>
<keyword evidence="3" id="KW-0804">Transcription</keyword>
<dbReference type="PANTHER" id="PTHR30055:SF234">
    <property type="entry name" value="HTH-TYPE TRANSCRIPTIONAL REGULATOR BETI"/>
    <property type="match status" value="1"/>
</dbReference>
<dbReference type="PRINTS" id="PR00455">
    <property type="entry name" value="HTHTETR"/>
</dbReference>
<reference evidence="6 7" key="1">
    <citation type="submission" date="2020-04" db="EMBL/GenBank/DDBJ databases">
        <title>Molecular characterization of pseudomonads from Agaricus bisporus reveal novel blotch 2 pathogens in Western Europe.</title>
        <authorList>
            <person name="Taparia T."/>
            <person name="Krijger M."/>
            <person name="Haynes E."/>
            <person name="Elpinstone J.G."/>
            <person name="Noble R."/>
            <person name="Van Der Wolf J."/>
        </authorList>
    </citation>
    <scope>NUCLEOTIDE SEQUENCE [LARGE SCALE GENOMIC DNA]</scope>
    <source>
        <strain evidence="6 7">P7765</strain>
    </source>
</reference>
<sequence length="197" mass="22324">MTDPNEKNARDRILEGACELFSIHGYQAIGLRDLADHVGIKAGSLYHHIESKQSLLFELMEDAISELLYCTRLNLRRKAQAHERLNCFIDTFLDFKRSSSSRTTLISREQINLSGDHASQFNDLKNEYIQILSDIIKDLLKINHLSPLTLSMATDAVIGMLFNQAQWLSTEIKSSDHNPVLKRFAYGIVATMNNEAA</sequence>
<dbReference type="InterPro" id="IPR041490">
    <property type="entry name" value="KstR2_TetR_C"/>
</dbReference>
<proteinExistence type="predicted"/>
<organism evidence="6 7">
    <name type="scientific">Pseudomonas putida</name>
    <name type="common">Arthrobacter siderocapsulatus</name>
    <dbReference type="NCBI Taxonomy" id="303"/>
    <lineage>
        <taxon>Bacteria</taxon>
        <taxon>Pseudomonadati</taxon>
        <taxon>Pseudomonadota</taxon>
        <taxon>Gammaproteobacteria</taxon>
        <taxon>Pseudomonadales</taxon>
        <taxon>Pseudomonadaceae</taxon>
        <taxon>Pseudomonas</taxon>
    </lineage>
</organism>
<evidence type="ECO:0000256" key="4">
    <source>
        <dbReference type="PROSITE-ProRule" id="PRU00335"/>
    </source>
</evidence>